<gene>
    <name evidence="2" type="ORF">PVK06_008640</name>
</gene>
<protein>
    <submittedName>
        <fullName evidence="2">Uncharacterized protein</fullName>
    </submittedName>
</protein>
<sequence length="178" mass="19737">MEDAKVQLVVEIVKLPRTICVRGQFFCSCKYIFQGIDVPRILHLHVDINTDPDVDTCIVTNDDTDTDAHATFDASVDTGDYADGGSSMQPLAVEAKDTRWEPRTTQQSTIEDNNGAGVAEDEAQEPLLGEGGCDDGADEEVYRPAPSDPRRNPLRNHRPPPCGSHSPRKIDWCIFFYD</sequence>
<comment type="caution">
    <text evidence="2">The sequence shown here is derived from an EMBL/GenBank/DDBJ whole genome shotgun (WGS) entry which is preliminary data.</text>
</comment>
<evidence type="ECO:0000313" key="2">
    <source>
        <dbReference type="EMBL" id="KAK5839800.1"/>
    </source>
</evidence>
<feature type="region of interest" description="Disordered" evidence="1">
    <location>
        <begin position="96"/>
        <end position="165"/>
    </location>
</feature>
<feature type="compositionally biased region" description="Polar residues" evidence="1">
    <location>
        <begin position="103"/>
        <end position="112"/>
    </location>
</feature>
<reference evidence="2 3" key="1">
    <citation type="submission" date="2023-03" db="EMBL/GenBank/DDBJ databases">
        <title>WGS of Gossypium arboreum.</title>
        <authorList>
            <person name="Yu D."/>
        </authorList>
    </citation>
    <scope>NUCLEOTIDE SEQUENCE [LARGE SCALE GENOMIC DNA]</scope>
    <source>
        <tissue evidence="2">Leaf</tissue>
    </source>
</reference>
<evidence type="ECO:0000256" key="1">
    <source>
        <dbReference type="SAM" id="MobiDB-lite"/>
    </source>
</evidence>
<organism evidence="2 3">
    <name type="scientific">Gossypium arboreum</name>
    <name type="common">Tree cotton</name>
    <name type="synonym">Gossypium nanking</name>
    <dbReference type="NCBI Taxonomy" id="29729"/>
    <lineage>
        <taxon>Eukaryota</taxon>
        <taxon>Viridiplantae</taxon>
        <taxon>Streptophyta</taxon>
        <taxon>Embryophyta</taxon>
        <taxon>Tracheophyta</taxon>
        <taxon>Spermatophyta</taxon>
        <taxon>Magnoliopsida</taxon>
        <taxon>eudicotyledons</taxon>
        <taxon>Gunneridae</taxon>
        <taxon>Pentapetalae</taxon>
        <taxon>rosids</taxon>
        <taxon>malvids</taxon>
        <taxon>Malvales</taxon>
        <taxon>Malvaceae</taxon>
        <taxon>Malvoideae</taxon>
        <taxon>Gossypium</taxon>
    </lineage>
</organism>
<proteinExistence type="predicted"/>
<dbReference type="EMBL" id="JARKNE010000003">
    <property type="protein sequence ID" value="KAK5839800.1"/>
    <property type="molecule type" value="Genomic_DNA"/>
</dbReference>
<accession>A0ABR0QKH7</accession>
<evidence type="ECO:0000313" key="3">
    <source>
        <dbReference type="Proteomes" id="UP001358586"/>
    </source>
</evidence>
<keyword evidence="3" id="KW-1185">Reference proteome</keyword>
<name>A0ABR0QKH7_GOSAR</name>
<dbReference type="Proteomes" id="UP001358586">
    <property type="component" value="Chromosome 3"/>
</dbReference>